<dbReference type="Pfam" id="PF13099">
    <property type="entry name" value="DUF3944"/>
    <property type="match status" value="1"/>
</dbReference>
<name>A0A6I4KYM7_9PSED</name>
<keyword evidence="5" id="KW-1185">Reference proteome</keyword>
<dbReference type="Pfam" id="PF03981">
    <property type="entry name" value="Ubiq_cyt_C_chap"/>
    <property type="match status" value="1"/>
</dbReference>
<organism evidence="4 5">
    <name type="scientific">Pseudomonas xionganensis</name>
    <dbReference type="NCBI Taxonomy" id="2654845"/>
    <lineage>
        <taxon>Bacteria</taxon>
        <taxon>Pseudomonadati</taxon>
        <taxon>Pseudomonadota</taxon>
        <taxon>Gammaproteobacteria</taxon>
        <taxon>Pseudomonadales</taxon>
        <taxon>Pseudomonadaceae</taxon>
        <taxon>Pseudomonas</taxon>
    </lineage>
</organism>
<evidence type="ECO:0000259" key="3">
    <source>
        <dbReference type="Pfam" id="PF13099"/>
    </source>
</evidence>
<comment type="caution">
    <text evidence="4">The sequence shown here is derived from an EMBL/GenBank/DDBJ whole genome shotgun (WGS) entry which is preliminary data.</text>
</comment>
<comment type="similarity">
    <text evidence="1">Belongs to the UPF0174 family.</text>
</comment>
<dbReference type="EMBL" id="WKJZ01000005">
    <property type="protein sequence ID" value="MVW77187.1"/>
    <property type="molecule type" value="Genomic_DNA"/>
</dbReference>
<dbReference type="AlphaFoldDB" id="A0A6I4KYM7"/>
<evidence type="ECO:0000313" key="5">
    <source>
        <dbReference type="Proteomes" id="UP000429555"/>
    </source>
</evidence>
<evidence type="ECO:0000259" key="2">
    <source>
        <dbReference type="Pfam" id="PF03981"/>
    </source>
</evidence>
<evidence type="ECO:0000313" key="4">
    <source>
        <dbReference type="EMBL" id="MVW77187.1"/>
    </source>
</evidence>
<gene>
    <name evidence="4" type="ORF">GJV18_17855</name>
</gene>
<dbReference type="RefSeq" id="WP_160347844.1">
    <property type="nucleotide sequence ID" value="NZ_WKJZ01000005.1"/>
</dbReference>
<sequence>MGIKYRKDDDLAFLQYCTEEDLQVLARYLTHDKDSEPRITSELLESQDFKAHSGHAEQYRRCWHLIAGELQHFGGDTFVNVFRGGGVLYKEVLSDVCGKLKVKYGKTDSAYEIENKLLDKFISDSWEKMSAEQKEELLKNVGLDGKLGGAAGLLALQAALRLGGAASYKVSIIVASAVAKMFAGRALAVVAGGGVMRGLAILGGPIGLAITTILTVPAISGAAYRVTIPSVIQIAYMRRAYEEQDRF</sequence>
<dbReference type="InterPro" id="IPR021150">
    <property type="entry name" value="Ubiq_cyt_c_chap"/>
</dbReference>
<feature type="domain" description="DUF3944" evidence="3">
    <location>
        <begin position="5"/>
        <end position="38"/>
    </location>
</feature>
<feature type="domain" description="Ubiquinol-cytochrome c chaperone" evidence="2">
    <location>
        <begin position="60"/>
        <end position="229"/>
    </location>
</feature>
<protein>
    <submittedName>
        <fullName evidence="4">DUF3944 domain-containing protein</fullName>
    </submittedName>
</protein>
<reference evidence="4 5" key="1">
    <citation type="submission" date="2019-11" db="EMBL/GenBank/DDBJ databases">
        <title>Pseudomonas flavidum sp. nov., isolated from Baiyang Lake.</title>
        <authorList>
            <person name="Zhao Y."/>
        </authorList>
    </citation>
    <scope>NUCLEOTIDE SEQUENCE [LARGE SCALE GENOMIC DNA]</scope>
    <source>
        <strain evidence="5">R-22-3 w-18</strain>
    </source>
</reference>
<dbReference type="Proteomes" id="UP000429555">
    <property type="component" value="Unassembled WGS sequence"/>
</dbReference>
<evidence type="ECO:0000256" key="1">
    <source>
        <dbReference type="ARBA" id="ARBA00006436"/>
    </source>
</evidence>
<proteinExistence type="inferred from homology"/>
<dbReference type="InterPro" id="IPR025217">
    <property type="entry name" value="DUF3944"/>
</dbReference>
<accession>A0A6I4KYM7</accession>